<evidence type="ECO:0000259" key="7">
    <source>
        <dbReference type="Pfam" id="PF06429"/>
    </source>
</evidence>
<evidence type="ECO:0000256" key="1">
    <source>
        <dbReference type="ARBA" id="ARBA00004117"/>
    </source>
</evidence>
<keyword evidence="10" id="KW-0969">Cilium</keyword>
<dbReference type="PROSITE" id="PS00588">
    <property type="entry name" value="FLAGELLA_BB_ROD"/>
    <property type="match status" value="1"/>
</dbReference>
<comment type="similarity">
    <text evidence="2 5">Belongs to the flagella basal body rod proteins family.</text>
</comment>
<feature type="domain" description="Flagellar basal body rod protein N-terminal" evidence="6">
    <location>
        <begin position="7"/>
        <end position="37"/>
    </location>
</feature>
<evidence type="ECO:0000313" key="10">
    <source>
        <dbReference type="EMBL" id="ALV26340.1"/>
    </source>
</evidence>
<keyword evidence="11" id="KW-1185">Reference proteome</keyword>
<dbReference type="Proteomes" id="UP000064921">
    <property type="component" value="Chromosome"/>
</dbReference>
<protein>
    <recommendedName>
        <fullName evidence="3 5">Flagellar hook protein FlgE</fullName>
    </recommendedName>
</protein>
<evidence type="ECO:0000256" key="2">
    <source>
        <dbReference type="ARBA" id="ARBA00009677"/>
    </source>
</evidence>
<feature type="domain" description="Flagellar hook protein FlgE D2" evidence="8">
    <location>
        <begin position="189"/>
        <end position="303"/>
    </location>
</feature>
<feature type="domain" description="Flagellar hook protein FlgE/F/G-like D1" evidence="9">
    <location>
        <begin position="84"/>
        <end position="147"/>
    </location>
</feature>
<dbReference type="RefSeq" id="WP_050474399.1">
    <property type="nucleotide sequence ID" value="NZ_CP013068.1"/>
</dbReference>
<evidence type="ECO:0000259" key="8">
    <source>
        <dbReference type="Pfam" id="PF07559"/>
    </source>
</evidence>
<dbReference type="PATRIC" id="fig|121719.5.peg.1247"/>
<dbReference type="NCBIfam" id="TIGR03506">
    <property type="entry name" value="FlgEFG_subfam"/>
    <property type="match status" value="1"/>
</dbReference>
<evidence type="ECO:0000259" key="6">
    <source>
        <dbReference type="Pfam" id="PF00460"/>
    </source>
</evidence>
<evidence type="ECO:0000256" key="4">
    <source>
        <dbReference type="ARBA" id="ARBA00023143"/>
    </source>
</evidence>
<gene>
    <name evidence="10" type="ORF">APZ00_04005</name>
</gene>
<dbReference type="GO" id="GO:0009425">
    <property type="term" value="C:bacterial-type flagellum basal body"/>
    <property type="evidence" value="ECO:0007669"/>
    <property type="project" value="UniProtKB-SubCell"/>
</dbReference>
<dbReference type="GO" id="GO:0071978">
    <property type="term" value="P:bacterial-type flagellum-dependent swarming motility"/>
    <property type="evidence" value="ECO:0007669"/>
    <property type="project" value="TreeGrafter"/>
</dbReference>
<comment type="function">
    <text evidence="5">A flexible structure which links the flagellar filament to the drive apparatus in the basal body.</text>
</comment>
<reference evidence="10 11" key="1">
    <citation type="submission" date="2015-10" db="EMBL/GenBank/DDBJ databases">
        <title>The world's first case of liver abscess caused by Pannonibacter phragmitetus.</title>
        <authorList>
            <person name="Ming D."/>
            <person name="Wang M."/>
            <person name="Zhou Y."/>
            <person name="Jiang T."/>
            <person name="Hu S."/>
        </authorList>
    </citation>
    <scope>NUCLEOTIDE SEQUENCE [LARGE SCALE GENOMIC DNA]</scope>
    <source>
        <strain evidence="10 11">31801</strain>
    </source>
</reference>
<dbReference type="Pfam" id="PF06429">
    <property type="entry name" value="Flg_bbr_C"/>
    <property type="match status" value="1"/>
</dbReference>
<dbReference type="AlphaFoldDB" id="A0A0L0IVX0"/>
<dbReference type="KEGG" id="pphr:APZ00_04005"/>
<dbReference type="InterPro" id="IPR037058">
    <property type="entry name" value="Falgellar_hook_FlgE_sf"/>
</dbReference>
<keyword evidence="10" id="KW-0966">Cell projection</keyword>
<dbReference type="InterPro" id="IPR011491">
    <property type="entry name" value="FlgE_D2"/>
</dbReference>
<evidence type="ECO:0000313" key="11">
    <source>
        <dbReference type="Proteomes" id="UP000064921"/>
    </source>
</evidence>
<evidence type="ECO:0000256" key="5">
    <source>
        <dbReference type="RuleBase" id="RU362116"/>
    </source>
</evidence>
<dbReference type="Gene3D" id="2.60.98.20">
    <property type="entry name" value="Flagellar hook protein FlgE"/>
    <property type="match status" value="1"/>
</dbReference>
<dbReference type="InterPro" id="IPR020013">
    <property type="entry name" value="Flagellar_FlgE/F/G"/>
</dbReference>
<dbReference type="InterPro" id="IPR053967">
    <property type="entry name" value="LlgE_F_G-like_D1"/>
</dbReference>
<dbReference type="InterPro" id="IPR037925">
    <property type="entry name" value="FlgE/F/G-like"/>
</dbReference>
<dbReference type="PANTHER" id="PTHR30435:SF1">
    <property type="entry name" value="FLAGELLAR HOOK PROTEIN FLGE"/>
    <property type="match status" value="1"/>
</dbReference>
<dbReference type="InterPro" id="IPR019776">
    <property type="entry name" value="Flagellar_basal_body_rod_CS"/>
</dbReference>
<dbReference type="Pfam" id="PF00460">
    <property type="entry name" value="Flg_bb_rod"/>
    <property type="match status" value="1"/>
</dbReference>
<evidence type="ECO:0000259" key="9">
    <source>
        <dbReference type="Pfam" id="PF22692"/>
    </source>
</evidence>
<comment type="subcellular location">
    <subcellularLocation>
        <location evidence="1 5">Bacterial flagellum basal body</location>
    </subcellularLocation>
</comment>
<dbReference type="PANTHER" id="PTHR30435">
    <property type="entry name" value="FLAGELLAR PROTEIN"/>
    <property type="match status" value="1"/>
</dbReference>
<dbReference type="STRING" id="121719.APZ00_04005"/>
<keyword evidence="4 5" id="KW-0975">Bacterial flagellum</keyword>
<name>A0A0L0IVX0_9HYPH</name>
<accession>A0A0L0IVX0</accession>
<evidence type="ECO:0000256" key="3">
    <source>
        <dbReference type="ARBA" id="ARBA00019015"/>
    </source>
</evidence>
<dbReference type="Pfam" id="PF22692">
    <property type="entry name" value="LlgE_F_G_D1"/>
    <property type="match status" value="1"/>
</dbReference>
<sequence length="424" mass="43574">MSLYSVMRTGVSGMNAQSSKLGTVADNIANSNTTGYKRASTEFSSMVLSQGSGKYNSGAVKANTVYSISSQGPISYTTSGLNLAIDGNGFFVVADSNGTPVLTRAGAFVIDKDGYLVNTAGYQLQGYPITDGVATTPVANGLGGLESINVSQNQLIATPTTSALLWTNVPEGADIVAAADLPSVNGAGSTYSAKTSMIVFDNLGNEVKLDIYYSKTAETGADSDWEVTIFNAADAGPGGGFPYSSGPLSTQSITFSRTTGKLEAASATSINIAVPNGGTFDLDLSGSTSVAADFAIAEVGRNGNAPSAVESVEFSSDGTLSAVYADGTRRALYRIPLATVPSPDKLTVLSGNIYTASNDSGEIRVGFPGENGLGKLEVGAKEDSNVDIASELTSMIESQRAFTANSKVFKAGSDLLEELVNLAR</sequence>
<dbReference type="SUPFAM" id="SSF117143">
    <property type="entry name" value="Flagellar hook protein flgE"/>
    <property type="match status" value="1"/>
</dbReference>
<dbReference type="EMBL" id="CP013068">
    <property type="protein sequence ID" value="ALV26340.1"/>
    <property type="molecule type" value="Genomic_DNA"/>
</dbReference>
<organism evidence="10 11">
    <name type="scientific">Pannonibacter phragmitetus</name>
    <dbReference type="NCBI Taxonomy" id="121719"/>
    <lineage>
        <taxon>Bacteria</taxon>
        <taxon>Pseudomonadati</taxon>
        <taxon>Pseudomonadota</taxon>
        <taxon>Alphaproteobacteria</taxon>
        <taxon>Hyphomicrobiales</taxon>
        <taxon>Stappiaceae</taxon>
        <taxon>Pannonibacter</taxon>
    </lineage>
</organism>
<feature type="domain" description="Flagellar basal-body/hook protein C-terminal" evidence="7">
    <location>
        <begin position="379"/>
        <end position="422"/>
    </location>
</feature>
<dbReference type="GO" id="GO:0005829">
    <property type="term" value="C:cytosol"/>
    <property type="evidence" value="ECO:0007669"/>
    <property type="project" value="TreeGrafter"/>
</dbReference>
<dbReference type="Pfam" id="PF07559">
    <property type="entry name" value="FlgE_D2"/>
    <property type="match status" value="1"/>
</dbReference>
<dbReference type="InterPro" id="IPR001444">
    <property type="entry name" value="Flag_bb_rod_N"/>
</dbReference>
<dbReference type="GO" id="GO:0009424">
    <property type="term" value="C:bacterial-type flagellum hook"/>
    <property type="evidence" value="ECO:0007669"/>
    <property type="project" value="TreeGrafter"/>
</dbReference>
<dbReference type="InterPro" id="IPR010930">
    <property type="entry name" value="Flg_bb/hook_C_dom"/>
</dbReference>
<keyword evidence="10" id="KW-0282">Flagellum</keyword>
<proteinExistence type="inferred from homology"/>